<dbReference type="CDD" id="cd14014">
    <property type="entry name" value="STKc_PknB_like"/>
    <property type="match status" value="1"/>
</dbReference>
<dbReference type="Proteomes" id="UP000023351">
    <property type="component" value="Unassembled WGS sequence"/>
</dbReference>
<accession>X8E0C1</accession>
<reference evidence="3 4" key="1">
    <citation type="submission" date="2013-12" db="EMBL/GenBank/DDBJ databases">
        <authorList>
            <person name="Zelazny A."/>
            <person name="Olivier K."/>
            <person name="Holland S."/>
            <person name="Lenaerts A."/>
            <person name="Ordway D."/>
            <person name="DeGroote M.A."/>
            <person name="Parker T."/>
            <person name="Sizemore C."/>
            <person name="Tallon L.J."/>
            <person name="Sadzewicz L.K."/>
            <person name="Sengamalay N."/>
            <person name="Fraser C.M."/>
            <person name="Hine E."/>
            <person name="Shefchek K.A."/>
            <person name="Das S.P."/>
            <person name="Tettelin H."/>
        </authorList>
    </citation>
    <scope>NUCLEOTIDE SEQUENCE [LARGE SCALE GENOMIC DNA]</scope>
    <source>
        <strain evidence="3 4">1513</strain>
    </source>
</reference>
<dbReference type="Pfam" id="PF00069">
    <property type="entry name" value="Pkinase"/>
    <property type="match status" value="1"/>
</dbReference>
<dbReference type="SUPFAM" id="SSF56112">
    <property type="entry name" value="Protein kinase-like (PK-like)"/>
    <property type="match status" value="1"/>
</dbReference>
<dbReference type="InterPro" id="IPR051681">
    <property type="entry name" value="Ser/Thr_Kinases-Pseudokinases"/>
</dbReference>
<dbReference type="InterPro" id="IPR000719">
    <property type="entry name" value="Prot_kinase_dom"/>
</dbReference>
<dbReference type="PATRIC" id="fig|1299321.3.peg.582"/>
<dbReference type="GO" id="GO:0004674">
    <property type="term" value="F:protein serine/threonine kinase activity"/>
    <property type="evidence" value="ECO:0007669"/>
    <property type="project" value="TreeGrafter"/>
</dbReference>
<dbReference type="SMART" id="SM00220">
    <property type="entry name" value="S_TKc"/>
    <property type="match status" value="1"/>
</dbReference>
<dbReference type="EMBL" id="JAOJ01000001">
    <property type="protein sequence ID" value="EUA73696.1"/>
    <property type="molecule type" value="Genomic_DNA"/>
</dbReference>
<dbReference type="InterPro" id="IPR011009">
    <property type="entry name" value="Kinase-like_dom_sf"/>
</dbReference>
<evidence type="ECO:0000256" key="1">
    <source>
        <dbReference type="SAM" id="MobiDB-lite"/>
    </source>
</evidence>
<dbReference type="PROSITE" id="PS50011">
    <property type="entry name" value="PROTEIN_KINASE_DOM"/>
    <property type="match status" value="1"/>
</dbReference>
<feature type="region of interest" description="Disordered" evidence="1">
    <location>
        <begin position="237"/>
        <end position="258"/>
    </location>
</feature>
<keyword evidence="3" id="KW-0808">Transferase</keyword>
<dbReference type="GO" id="GO:0005524">
    <property type="term" value="F:ATP binding"/>
    <property type="evidence" value="ECO:0007669"/>
    <property type="project" value="InterPro"/>
</dbReference>
<sequence length="258" mass="27642">MIGALPGGRGGFGRVYEVRSDQFGATAAAKIVDDAPGATRELQIGDFLAAGEFPNVVAALDHGSHENSLVLVMPLADSNLAEHLHDLGRPLTAAEAAQILTDIATALANIDGQIVHRDLKPENVLRINGTWHLTDFGISRIADATTAPDTRKGSLTAAYAAPEQWRLERATAATDVYAFGVIAYQLITAALPFPGPTVDLYRQQHLHDTPPIPQASPQLRSLIVECMAKSQGARPRPRRSCVVCRPSPPNPNSRLLQL</sequence>
<organism evidence="3 4">
    <name type="scientific">Mycobacteroides abscessus subsp. bolletii 1513</name>
    <dbReference type="NCBI Taxonomy" id="1299321"/>
    <lineage>
        <taxon>Bacteria</taxon>
        <taxon>Bacillati</taxon>
        <taxon>Actinomycetota</taxon>
        <taxon>Actinomycetes</taxon>
        <taxon>Mycobacteriales</taxon>
        <taxon>Mycobacteriaceae</taxon>
        <taxon>Mycobacteroides</taxon>
        <taxon>Mycobacteroides abscessus</taxon>
    </lineage>
</organism>
<name>X8E0C1_9MYCO</name>
<dbReference type="Gene3D" id="1.10.510.10">
    <property type="entry name" value="Transferase(Phosphotransferase) domain 1"/>
    <property type="match status" value="1"/>
</dbReference>
<protein>
    <submittedName>
        <fullName evidence="3">Phosphotransferase enzyme family protein</fullName>
    </submittedName>
</protein>
<proteinExistence type="predicted"/>
<feature type="domain" description="Protein kinase" evidence="2">
    <location>
        <begin position="1"/>
        <end position="248"/>
    </location>
</feature>
<evidence type="ECO:0000313" key="4">
    <source>
        <dbReference type="Proteomes" id="UP000023351"/>
    </source>
</evidence>
<dbReference type="PANTHER" id="PTHR44329">
    <property type="entry name" value="SERINE/THREONINE-PROTEIN KINASE TNNI3K-RELATED"/>
    <property type="match status" value="1"/>
</dbReference>
<evidence type="ECO:0000259" key="2">
    <source>
        <dbReference type="PROSITE" id="PS50011"/>
    </source>
</evidence>
<evidence type="ECO:0000313" key="3">
    <source>
        <dbReference type="EMBL" id="EUA73696.1"/>
    </source>
</evidence>
<gene>
    <name evidence="3" type="ORF">I540_0609</name>
</gene>
<dbReference type="PANTHER" id="PTHR44329:SF214">
    <property type="entry name" value="PROTEIN KINASE DOMAIN-CONTAINING PROTEIN"/>
    <property type="match status" value="1"/>
</dbReference>
<comment type="caution">
    <text evidence="3">The sequence shown here is derived from an EMBL/GenBank/DDBJ whole genome shotgun (WGS) entry which is preliminary data.</text>
</comment>
<dbReference type="AlphaFoldDB" id="X8E0C1"/>